<sequence length="124" mass="12990">MLETLGLPEDLIADVRSMLNQRAAALEAVKPTPIGEVFGGSPAGSQLSHHTALAREHVAEAVLQMAAGLRGFRDELGSHEARMDYTDTQSAVDLKKIEAAAACVAPTDFSANNQCTLPTSGGDD</sequence>
<comment type="caution">
    <text evidence="1">The sequence shown here is derived from an EMBL/GenBank/DDBJ whole genome shotgun (WGS) entry which is preliminary data.</text>
</comment>
<evidence type="ECO:0000313" key="1">
    <source>
        <dbReference type="EMBL" id="MFC5493904.1"/>
    </source>
</evidence>
<reference evidence="2" key="1">
    <citation type="journal article" date="2019" name="Int. J. Syst. Evol. Microbiol.">
        <title>The Global Catalogue of Microorganisms (GCM) 10K type strain sequencing project: providing services to taxonomists for standard genome sequencing and annotation.</title>
        <authorList>
            <consortium name="The Broad Institute Genomics Platform"/>
            <consortium name="The Broad Institute Genome Sequencing Center for Infectious Disease"/>
            <person name="Wu L."/>
            <person name="Ma J."/>
        </authorList>
    </citation>
    <scope>NUCLEOTIDE SEQUENCE [LARGE SCALE GENOMIC DNA]</scope>
    <source>
        <strain evidence="2">KACC 13778</strain>
    </source>
</reference>
<keyword evidence="2" id="KW-1185">Reference proteome</keyword>
<accession>A0ABW0MZZ6</accession>
<dbReference type="Proteomes" id="UP001595956">
    <property type="component" value="Unassembled WGS sequence"/>
</dbReference>
<name>A0ABW0MZZ6_9ACTN</name>
<dbReference type="RefSeq" id="WP_345178512.1">
    <property type="nucleotide sequence ID" value="NZ_BAABFQ010000007.1"/>
</dbReference>
<proteinExistence type="predicted"/>
<evidence type="ECO:0000313" key="2">
    <source>
        <dbReference type="Proteomes" id="UP001595956"/>
    </source>
</evidence>
<dbReference type="EMBL" id="JBHSMD010000004">
    <property type="protein sequence ID" value="MFC5493904.1"/>
    <property type="molecule type" value="Genomic_DNA"/>
</dbReference>
<gene>
    <name evidence="1" type="ORF">ACFPKY_12385</name>
</gene>
<organism evidence="1 2">
    <name type="scientific">Nocardioides caricicola</name>
    <dbReference type="NCBI Taxonomy" id="634770"/>
    <lineage>
        <taxon>Bacteria</taxon>
        <taxon>Bacillati</taxon>
        <taxon>Actinomycetota</taxon>
        <taxon>Actinomycetes</taxon>
        <taxon>Propionibacteriales</taxon>
        <taxon>Nocardioidaceae</taxon>
        <taxon>Nocardioides</taxon>
    </lineage>
</organism>
<protein>
    <submittedName>
        <fullName evidence="1">Uncharacterized protein</fullName>
    </submittedName>
</protein>